<dbReference type="AlphaFoldDB" id="A0A543NET7"/>
<evidence type="ECO:0008006" key="5">
    <source>
        <dbReference type="Google" id="ProtNLM"/>
    </source>
</evidence>
<feature type="chain" id="PRO_5021757880" description="Chemotaxis protein CheA" evidence="2">
    <location>
        <begin position="21"/>
        <end position="423"/>
    </location>
</feature>
<sequence length="423" mass="44922">MLRRLVVPALFAAGLTAVMAAPANADAVPPADDVASQLQDNHLFIEESASDAFPQPEQDVLVQAAEDSDVPVYYVILPEDMLRSEESIEVFLDPIMDDLGDGVYAGFVGSQGYFVESPNLDQSAVDEIGAEAKANGNQNNVDTLAAIPDAAEAQESSETASAVFGSVLLGLLVLAVAGGGYFLYSSKKKREAEKAKQLAEIKQMASEDVVRLGEDIAQLEIDLSAVDEATRNDYEQAMNSYDQAKNLLDNIQQPEEIQQVTTALEDGRYYMVATRARMSGEPVPERRGPCFFNPQHGPSVQDVMWTPPGGSPRSVAACSTCAQAVQSGYDPDVRMVEVDGQRRPYYDAGPAYSPYAGGYFGTDMMMGMFSGMMMGSMMGSMMGGGMMGAGMGDMGGDMGGDTGDFGGGDFGDFGGGDFGGFDF</sequence>
<keyword evidence="1" id="KW-0812">Transmembrane</keyword>
<evidence type="ECO:0000313" key="4">
    <source>
        <dbReference type="Proteomes" id="UP000317422"/>
    </source>
</evidence>
<evidence type="ECO:0000256" key="2">
    <source>
        <dbReference type="SAM" id="SignalP"/>
    </source>
</evidence>
<organism evidence="3 4">
    <name type="scientific">Haloactinospora alba</name>
    <dbReference type="NCBI Taxonomy" id="405555"/>
    <lineage>
        <taxon>Bacteria</taxon>
        <taxon>Bacillati</taxon>
        <taxon>Actinomycetota</taxon>
        <taxon>Actinomycetes</taxon>
        <taxon>Streptosporangiales</taxon>
        <taxon>Nocardiopsidaceae</taxon>
        <taxon>Haloactinospora</taxon>
    </lineage>
</organism>
<reference evidence="3 4" key="1">
    <citation type="submission" date="2019-06" db="EMBL/GenBank/DDBJ databases">
        <title>Sequencing the genomes of 1000 actinobacteria strains.</title>
        <authorList>
            <person name="Klenk H.-P."/>
        </authorList>
    </citation>
    <scope>NUCLEOTIDE SEQUENCE [LARGE SCALE GENOMIC DNA]</scope>
    <source>
        <strain evidence="3 4">DSM 45015</strain>
    </source>
</reference>
<feature type="transmembrane region" description="Helical" evidence="1">
    <location>
        <begin position="369"/>
        <end position="389"/>
    </location>
</feature>
<evidence type="ECO:0000313" key="3">
    <source>
        <dbReference type="EMBL" id="TQN30345.1"/>
    </source>
</evidence>
<keyword evidence="4" id="KW-1185">Reference proteome</keyword>
<gene>
    <name evidence="3" type="ORF">FHX37_0220</name>
</gene>
<name>A0A543NET7_9ACTN</name>
<comment type="caution">
    <text evidence="3">The sequence shown here is derived from an EMBL/GenBank/DDBJ whole genome shotgun (WGS) entry which is preliminary data.</text>
</comment>
<feature type="signal peptide" evidence="2">
    <location>
        <begin position="1"/>
        <end position="20"/>
    </location>
</feature>
<accession>A0A543NET7</accession>
<keyword evidence="2" id="KW-0732">Signal</keyword>
<keyword evidence="1" id="KW-0472">Membrane</keyword>
<dbReference type="Proteomes" id="UP000317422">
    <property type="component" value="Unassembled WGS sequence"/>
</dbReference>
<proteinExistence type="predicted"/>
<evidence type="ECO:0000256" key="1">
    <source>
        <dbReference type="SAM" id="Phobius"/>
    </source>
</evidence>
<keyword evidence="1" id="KW-1133">Transmembrane helix</keyword>
<feature type="transmembrane region" description="Helical" evidence="1">
    <location>
        <begin position="162"/>
        <end position="184"/>
    </location>
</feature>
<dbReference type="RefSeq" id="WP_170181474.1">
    <property type="nucleotide sequence ID" value="NZ_VFQC01000001.1"/>
</dbReference>
<protein>
    <recommendedName>
        <fullName evidence="5">Chemotaxis protein CheA</fullName>
    </recommendedName>
</protein>
<dbReference type="EMBL" id="VFQC01000001">
    <property type="protein sequence ID" value="TQN30345.1"/>
    <property type="molecule type" value="Genomic_DNA"/>
</dbReference>